<evidence type="ECO:0000313" key="2">
    <source>
        <dbReference type="Proteomes" id="UP001500642"/>
    </source>
</evidence>
<proteinExistence type="predicted"/>
<organism evidence="1 2">
    <name type="scientific">Brevibacterium pityocampae</name>
    <dbReference type="NCBI Taxonomy" id="506594"/>
    <lineage>
        <taxon>Bacteria</taxon>
        <taxon>Bacillati</taxon>
        <taxon>Actinomycetota</taxon>
        <taxon>Actinomycetes</taxon>
        <taxon>Micrococcales</taxon>
        <taxon>Brevibacteriaceae</taxon>
        <taxon>Brevibacterium</taxon>
    </lineage>
</organism>
<protein>
    <submittedName>
        <fullName evidence="1">Coenzyme F390 synthetase</fullName>
    </submittedName>
</protein>
<keyword evidence="2" id="KW-1185">Reference proteome</keyword>
<dbReference type="Gene3D" id="3.40.50.12780">
    <property type="entry name" value="N-terminal domain of ligase-like"/>
    <property type="match status" value="1"/>
</dbReference>
<dbReference type="SUPFAM" id="SSF56801">
    <property type="entry name" value="Acetyl-CoA synthetase-like"/>
    <property type="match status" value="1"/>
</dbReference>
<dbReference type="InterPro" id="IPR042099">
    <property type="entry name" value="ANL_N_sf"/>
</dbReference>
<dbReference type="RefSeq" id="WP_345032045.1">
    <property type="nucleotide sequence ID" value="NZ_BAABGL010000016.1"/>
</dbReference>
<reference evidence="2" key="1">
    <citation type="journal article" date="2019" name="Int. J. Syst. Evol. Microbiol.">
        <title>The Global Catalogue of Microorganisms (GCM) 10K type strain sequencing project: providing services to taxonomists for standard genome sequencing and annotation.</title>
        <authorList>
            <consortium name="The Broad Institute Genomics Platform"/>
            <consortium name="The Broad Institute Genome Sequencing Center for Infectious Disease"/>
            <person name="Wu L."/>
            <person name="Ma J."/>
        </authorList>
    </citation>
    <scope>NUCLEOTIDE SEQUENCE [LARGE SCALE GENOMIC DNA]</scope>
    <source>
        <strain evidence="2">JCM 17808</strain>
    </source>
</reference>
<dbReference type="EMBL" id="BAABGL010000016">
    <property type="protein sequence ID" value="GAA4392867.1"/>
    <property type="molecule type" value="Genomic_DNA"/>
</dbReference>
<comment type="caution">
    <text evidence="1">The sequence shown here is derived from an EMBL/GenBank/DDBJ whole genome shotgun (WGS) entry which is preliminary data.</text>
</comment>
<gene>
    <name evidence="1" type="ORF">GCM10023167_21400</name>
</gene>
<name>A0ABP8JLU4_9MICO</name>
<accession>A0ABP8JLU4</accession>
<dbReference type="PANTHER" id="PTHR36932">
    <property type="entry name" value="CAPSULAR POLYSACCHARIDE BIOSYNTHESIS PROTEIN"/>
    <property type="match status" value="1"/>
</dbReference>
<dbReference type="Proteomes" id="UP001500642">
    <property type="component" value="Unassembled WGS sequence"/>
</dbReference>
<dbReference type="PANTHER" id="PTHR36932:SF1">
    <property type="entry name" value="CAPSULAR POLYSACCHARIDE BIOSYNTHESIS PROTEIN"/>
    <property type="match status" value="1"/>
</dbReference>
<sequence length="455" mass="49735">MTESRLWLLRDARATHRQGREATAQRQHERFAGMVTYARARSPFYRRLYQHLPEHVTDPMMLPVTSKAQLMSHFDDWVTDWEVTLSAARAFVEDPALVGEKFRGRYTVGTTSGTTGTRGIFLLDERSLAVTTALLARLLSAWLTPADLLRIIARGGRVAMITATGGHYASLAAAAALRRNRLVRSRIGVFGVHTPMAQLVSGLNRFRPAILAPYATMAALLAAEQRAGRLHIDPALVVLSAEGLPAGEYDRISATLGAKVRQGYAATECPFLTYSCQYGWLHVNSDWVLLEPVDADYRPVPPGQASHTTLLSNLANRVQPILRYDLRDVVFVRPDPCPCGDPLPAIRVQGRTADLLAFHTPAGEPVTLPSLAITALLDRVPGVELVQLVHTAPAHLDVRLQSAAGTDAEHVRQAVHAEIRRLLGDHGLGHVIVARGEGPPQPTPGGKFRSVIPLR</sequence>
<dbReference type="InterPro" id="IPR053158">
    <property type="entry name" value="CapK_Type1_Caps_Biosynth"/>
</dbReference>
<evidence type="ECO:0000313" key="1">
    <source>
        <dbReference type="EMBL" id="GAA4392867.1"/>
    </source>
</evidence>